<name>A0AAD5UBX6_9FUNG</name>
<gene>
    <name evidence="1" type="ORF">HK099_007854</name>
</gene>
<dbReference type="Proteomes" id="UP001211065">
    <property type="component" value="Unassembled WGS sequence"/>
</dbReference>
<evidence type="ECO:0000313" key="2">
    <source>
        <dbReference type="Proteomes" id="UP001211065"/>
    </source>
</evidence>
<sequence>MTMTVEDPTITEKISQKGAEIYHTLHDTIFPPKSNSETLKDNINSTKANVSKGAEKSQDNLSYGIEKTREGLEASRDNLNSGIEKTKDYVNNGLERSKGAADYLPEEDDDIFLNTNDDLFIDDVQPATFLG</sequence>
<proteinExistence type="predicted"/>
<evidence type="ECO:0000313" key="1">
    <source>
        <dbReference type="EMBL" id="KAJ3227985.1"/>
    </source>
</evidence>
<dbReference type="AlphaFoldDB" id="A0AAD5UBX6"/>
<comment type="caution">
    <text evidence="1">The sequence shown here is derived from an EMBL/GenBank/DDBJ whole genome shotgun (WGS) entry which is preliminary data.</text>
</comment>
<dbReference type="EMBL" id="JADGJW010000008">
    <property type="protein sequence ID" value="KAJ3227985.1"/>
    <property type="molecule type" value="Genomic_DNA"/>
</dbReference>
<protein>
    <submittedName>
        <fullName evidence="1">Uncharacterized protein</fullName>
    </submittedName>
</protein>
<organism evidence="1 2">
    <name type="scientific">Clydaea vesicula</name>
    <dbReference type="NCBI Taxonomy" id="447962"/>
    <lineage>
        <taxon>Eukaryota</taxon>
        <taxon>Fungi</taxon>
        <taxon>Fungi incertae sedis</taxon>
        <taxon>Chytridiomycota</taxon>
        <taxon>Chytridiomycota incertae sedis</taxon>
        <taxon>Chytridiomycetes</taxon>
        <taxon>Lobulomycetales</taxon>
        <taxon>Lobulomycetaceae</taxon>
        <taxon>Clydaea</taxon>
    </lineage>
</organism>
<reference evidence="1" key="1">
    <citation type="submission" date="2020-05" db="EMBL/GenBank/DDBJ databases">
        <title>Phylogenomic resolution of chytrid fungi.</title>
        <authorList>
            <person name="Stajich J.E."/>
            <person name="Amses K."/>
            <person name="Simmons R."/>
            <person name="Seto K."/>
            <person name="Myers J."/>
            <person name="Bonds A."/>
            <person name="Quandt C.A."/>
            <person name="Barry K."/>
            <person name="Liu P."/>
            <person name="Grigoriev I."/>
            <person name="Longcore J.E."/>
            <person name="James T.Y."/>
        </authorList>
    </citation>
    <scope>NUCLEOTIDE SEQUENCE</scope>
    <source>
        <strain evidence="1">JEL0476</strain>
    </source>
</reference>
<keyword evidence="2" id="KW-1185">Reference proteome</keyword>
<accession>A0AAD5UBX6</accession>